<keyword evidence="6" id="KW-0560">Oxidoreductase</keyword>
<feature type="domain" description="3-hydroxyacyl-CoA dehydrogenase NAD binding" evidence="15">
    <location>
        <begin position="297"/>
        <end position="471"/>
    </location>
</feature>
<dbReference type="PANTHER" id="PTHR23309:SF49">
    <property type="entry name" value="PEROXISOMAL BIFUNCTIONAL ENZYME"/>
    <property type="match status" value="1"/>
</dbReference>
<evidence type="ECO:0000313" key="16">
    <source>
        <dbReference type="EMBL" id="TXL73292.1"/>
    </source>
</evidence>
<dbReference type="Gene3D" id="1.10.1040.50">
    <property type="match status" value="1"/>
</dbReference>
<dbReference type="Proteomes" id="UP000321638">
    <property type="component" value="Unassembled WGS sequence"/>
</dbReference>
<dbReference type="SUPFAM" id="SSF51735">
    <property type="entry name" value="NAD(P)-binding Rossmann-fold domains"/>
    <property type="match status" value="1"/>
</dbReference>
<name>A0A5C8PHH7_9HYPH</name>
<evidence type="ECO:0000256" key="10">
    <source>
        <dbReference type="ARBA" id="ARBA00023235"/>
    </source>
</evidence>
<keyword evidence="9" id="KW-0576">Peroxisome</keyword>
<dbReference type="OrthoDB" id="9771883at2"/>
<evidence type="ECO:0000259" key="15">
    <source>
        <dbReference type="Pfam" id="PF02737"/>
    </source>
</evidence>
<evidence type="ECO:0000256" key="2">
    <source>
        <dbReference type="ARBA" id="ARBA00005005"/>
    </source>
</evidence>
<dbReference type="SUPFAM" id="SSF52096">
    <property type="entry name" value="ClpP/crotonase"/>
    <property type="match status" value="1"/>
</dbReference>
<dbReference type="GO" id="GO:0004300">
    <property type="term" value="F:enoyl-CoA hydratase activity"/>
    <property type="evidence" value="ECO:0007669"/>
    <property type="project" value="UniProtKB-ARBA"/>
</dbReference>
<keyword evidence="12" id="KW-0511">Multifunctional enzyme</keyword>
<evidence type="ECO:0000256" key="6">
    <source>
        <dbReference type="ARBA" id="ARBA00023002"/>
    </source>
</evidence>
<evidence type="ECO:0000259" key="14">
    <source>
        <dbReference type="Pfam" id="PF00725"/>
    </source>
</evidence>
<dbReference type="Pfam" id="PF00378">
    <property type="entry name" value="ECH_1"/>
    <property type="match status" value="1"/>
</dbReference>
<evidence type="ECO:0000256" key="8">
    <source>
        <dbReference type="ARBA" id="ARBA00023098"/>
    </source>
</evidence>
<comment type="pathway">
    <text evidence="2">Lipid metabolism; fatty acid beta-oxidation.</text>
</comment>
<dbReference type="FunFam" id="1.10.1040.50:FF:000006">
    <property type="entry name" value="Peroxisomal bifunctional enzyme"/>
    <property type="match status" value="1"/>
</dbReference>
<dbReference type="EMBL" id="VDUZ01000026">
    <property type="protein sequence ID" value="TXL73292.1"/>
    <property type="molecule type" value="Genomic_DNA"/>
</dbReference>
<dbReference type="GO" id="GO:0006635">
    <property type="term" value="P:fatty acid beta-oxidation"/>
    <property type="evidence" value="ECO:0007669"/>
    <property type="project" value="UniProtKB-UniPathway"/>
</dbReference>
<dbReference type="AlphaFoldDB" id="A0A5C8PHH7"/>
<dbReference type="GO" id="GO:0070403">
    <property type="term" value="F:NAD+ binding"/>
    <property type="evidence" value="ECO:0007669"/>
    <property type="project" value="InterPro"/>
</dbReference>
<dbReference type="Pfam" id="PF02737">
    <property type="entry name" value="3HCDH_N"/>
    <property type="match status" value="1"/>
</dbReference>
<evidence type="ECO:0000256" key="13">
    <source>
        <dbReference type="ARBA" id="ARBA00049556"/>
    </source>
</evidence>
<evidence type="ECO:0000256" key="11">
    <source>
        <dbReference type="ARBA" id="ARBA00023239"/>
    </source>
</evidence>
<evidence type="ECO:0000256" key="9">
    <source>
        <dbReference type="ARBA" id="ARBA00023140"/>
    </source>
</evidence>
<dbReference type="InterPro" id="IPR006108">
    <property type="entry name" value="3HC_DH_C"/>
</dbReference>
<dbReference type="Gene3D" id="3.40.50.720">
    <property type="entry name" value="NAD(P)-binding Rossmann-like Domain"/>
    <property type="match status" value="1"/>
</dbReference>
<dbReference type="FunFam" id="3.40.50.720:FF:000009">
    <property type="entry name" value="Fatty oxidation complex, alpha subunit"/>
    <property type="match status" value="1"/>
</dbReference>
<evidence type="ECO:0000256" key="5">
    <source>
        <dbReference type="ARBA" id="ARBA00022963"/>
    </source>
</evidence>
<dbReference type="GO" id="GO:0016853">
    <property type="term" value="F:isomerase activity"/>
    <property type="evidence" value="ECO:0007669"/>
    <property type="project" value="UniProtKB-KW"/>
</dbReference>
<dbReference type="InterPro" id="IPR008927">
    <property type="entry name" value="6-PGluconate_DH-like_C_sf"/>
</dbReference>
<evidence type="ECO:0000256" key="4">
    <source>
        <dbReference type="ARBA" id="ARBA00022832"/>
    </source>
</evidence>
<reference evidence="16 17" key="1">
    <citation type="submission" date="2019-06" db="EMBL/GenBank/DDBJ databases">
        <title>New taxonomy in bacterial strain CC-CFT640, isolated from vineyard.</title>
        <authorList>
            <person name="Lin S.-Y."/>
            <person name="Tsai C.-F."/>
            <person name="Young C.-C."/>
        </authorList>
    </citation>
    <scope>NUCLEOTIDE SEQUENCE [LARGE SCALE GENOMIC DNA]</scope>
    <source>
        <strain evidence="16 17">CC-CFT640</strain>
    </source>
</reference>
<dbReference type="Gene3D" id="3.90.226.10">
    <property type="entry name" value="2-enoyl-CoA Hydratase, Chain A, domain 1"/>
    <property type="match status" value="1"/>
</dbReference>
<keyword evidence="7" id="KW-0520">NAD</keyword>
<keyword evidence="10" id="KW-0413">Isomerase</keyword>
<comment type="subunit">
    <text evidence="3">Monomer.</text>
</comment>
<feature type="domain" description="3-hydroxyacyl-CoA dehydrogenase C-terminal" evidence="14">
    <location>
        <begin position="476"/>
        <end position="570"/>
    </location>
</feature>
<protein>
    <submittedName>
        <fullName evidence="16">3-hydroxyacyl-CoA dehydrogenase</fullName>
    </submittedName>
</protein>
<dbReference type="UniPathway" id="UPA00659"/>
<dbReference type="CDD" id="cd06558">
    <property type="entry name" value="crotonase-like"/>
    <property type="match status" value="1"/>
</dbReference>
<keyword evidence="17" id="KW-1185">Reference proteome</keyword>
<dbReference type="InterPro" id="IPR006176">
    <property type="entry name" value="3-OHacyl-CoA_DH_NAD-bd"/>
</dbReference>
<dbReference type="PANTHER" id="PTHR23309">
    <property type="entry name" value="3-HYDROXYACYL-COA DEHYROGENASE"/>
    <property type="match status" value="1"/>
</dbReference>
<evidence type="ECO:0000313" key="17">
    <source>
        <dbReference type="Proteomes" id="UP000321638"/>
    </source>
</evidence>
<gene>
    <name evidence="16" type="ORF">FHP25_21650</name>
</gene>
<accession>A0A5C8PHH7</accession>
<evidence type="ECO:0000256" key="3">
    <source>
        <dbReference type="ARBA" id="ARBA00011245"/>
    </source>
</evidence>
<dbReference type="InterPro" id="IPR001753">
    <property type="entry name" value="Enoyl-CoA_hydra/iso"/>
</dbReference>
<dbReference type="InterPro" id="IPR036291">
    <property type="entry name" value="NAD(P)-bd_dom_sf"/>
</dbReference>
<dbReference type="Pfam" id="PF00725">
    <property type="entry name" value="3HCDH"/>
    <property type="match status" value="2"/>
</dbReference>
<feature type="domain" description="3-hydroxyacyl-CoA dehydrogenase C-terminal" evidence="14">
    <location>
        <begin position="606"/>
        <end position="693"/>
    </location>
</feature>
<evidence type="ECO:0000256" key="7">
    <source>
        <dbReference type="ARBA" id="ARBA00023027"/>
    </source>
</evidence>
<proteinExistence type="predicted"/>
<comment type="catalytic activity">
    <reaction evidence="13">
        <text>a (3S)-3-hydroxyacyl-CoA + NAD(+) = a 3-oxoacyl-CoA + NADH + H(+)</text>
        <dbReference type="Rhea" id="RHEA:22432"/>
        <dbReference type="ChEBI" id="CHEBI:15378"/>
        <dbReference type="ChEBI" id="CHEBI:57318"/>
        <dbReference type="ChEBI" id="CHEBI:57540"/>
        <dbReference type="ChEBI" id="CHEBI:57945"/>
        <dbReference type="ChEBI" id="CHEBI:90726"/>
        <dbReference type="EC" id="1.1.1.35"/>
    </reaction>
</comment>
<organism evidence="16 17">
    <name type="scientific">Vineibacter terrae</name>
    <dbReference type="NCBI Taxonomy" id="2586908"/>
    <lineage>
        <taxon>Bacteria</taxon>
        <taxon>Pseudomonadati</taxon>
        <taxon>Pseudomonadota</taxon>
        <taxon>Alphaproteobacteria</taxon>
        <taxon>Hyphomicrobiales</taxon>
        <taxon>Vineibacter</taxon>
    </lineage>
</organism>
<keyword evidence="11" id="KW-0456">Lyase</keyword>
<comment type="caution">
    <text evidence="16">The sequence shown here is derived from an EMBL/GenBank/DDBJ whole genome shotgun (WGS) entry which is preliminary data.</text>
</comment>
<dbReference type="RefSeq" id="WP_147849062.1">
    <property type="nucleotide sequence ID" value="NZ_VDUZ01000026.1"/>
</dbReference>
<evidence type="ECO:0000256" key="1">
    <source>
        <dbReference type="ARBA" id="ARBA00004275"/>
    </source>
</evidence>
<keyword evidence="8" id="KW-0443">Lipid metabolism</keyword>
<sequence length="698" mass="75471">MSDAAILRSTDGEVGILTVNNPPVNALSAAVRTGLGDGIKAFAGDPAIKAIVVIGGGRTFIAGADIREFGKPPSGTSLHDVIAAMEDCPKPVVAALHGTALGGGLETAFGAHYRIAVPQARVGLPEVHLGLLPGAGGTQRLPRLAGAEFALEAMVSGRHIPAKEALSRNIVDKVADGDLLAAAVAYARELVAQGAPLRRIRDLPVKLGSPTAIEDFAKSIARKARGFKAPWNIIKTVQAAVDLPFDEGMKRERELFAELLTSSESAAQRHYFFAEREAAKVLDVPADTPQREIKAGGIIGCGTMGGGIAMNFANAGIPVTVLETSQEALDRGMKVIRTNYENTAKRGGLTADQVEQRMALIKPTLSYDDLKDADVIIEAVFETMEVKEGVFTKLDAIAKPGAILATNTSGLDVNQIANYTKRPSDVIGMHFFSPANVMKLLENVRGKATSKDVIATVMSLSKKIGKIPTLVGVCEGFVGNRMLRQRGVQSAYMLEEGALPQQVDKVIFDFGFPMGPFQMSDLAGNDVGWRIRQGKKEKEQRNVRYTGYVADAICELGRFGQKTGAGYYKYNLPDRSPIPDPEVEKLIEETSKKLGITRRAFSDQEILERCLYPMVNEGAKILEEGMAQRALDIDVIWVNGYGWPVYRGGPMWWADNVVGLKAVHDALLKYRDMSGDPFWEPAPLLKKLVQENRKFSSL</sequence>
<keyword evidence="4" id="KW-0276">Fatty acid metabolism</keyword>
<evidence type="ECO:0000256" key="12">
    <source>
        <dbReference type="ARBA" id="ARBA00023268"/>
    </source>
</evidence>
<dbReference type="SUPFAM" id="SSF48179">
    <property type="entry name" value="6-phosphogluconate dehydrogenase C-terminal domain-like"/>
    <property type="match status" value="2"/>
</dbReference>
<dbReference type="GO" id="GO:0003857">
    <property type="term" value="F:(3S)-3-hydroxyacyl-CoA dehydrogenase (NAD+) activity"/>
    <property type="evidence" value="ECO:0007669"/>
    <property type="project" value="UniProtKB-EC"/>
</dbReference>
<comment type="subcellular location">
    <subcellularLocation>
        <location evidence="1">Peroxisome</location>
    </subcellularLocation>
</comment>
<keyword evidence="5" id="KW-0442">Lipid degradation</keyword>
<dbReference type="InterPro" id="IPR029045">
    <property type="entry name" value="ClpP/crotonase-like_dom_sf"/>
</dbReference>